<accession>Q9RZ70</accession>
<dbReference type="GeneID" id="69518977"/>
<dbReference type="EMBL" id="AE001825">
    <property type="protein sequence ID" value="AAF12344.1"/>
    <property type="molecule type" value="Genomic_DNA"/>
</dbReference>
<proteinExistence type="predicted"/>
<name>Q9RZ70_DEIRA</name>
<gene>
    <name evidence="1" type="ordered locus">DR_A0084</name>
</gene>
<dbReference type="Proteomes" id="UP000002524">
    <property type="component" value="Chromosome 2"/>
</dbReference>
<dbReference type="RefSeq" id="WP_010889343.1">
    <property type="nucleotide sequence ID" value="NC_001264.1"/>
</dbReference>
<dbReference type="PATRIC" id="fig|243230.17.peg.2969"/>
<reference evidence="1 2" key="1">
    <citation type="journal article" date="1999" name="Science">
        <title>Genome sequence of the radioresistant bacterium Deinococcus radiodurans R1.</title>
        <authorList>
            <person name="White O."/>
            <person name="Eisen J.A."/>
            <person name="Heidelberg J.F."/>
            <person name="Hickey E.K."/>
            <person name="Peterson J.D."/>
            <person name="Dodson R.J."/>
            <person name="Haft D.H."/>
            <person name="Gwinn M.L."/>
            <person name="Nelson W.C."/>
            <person name="Richardson D.L."/>
            <person name="Moffat K.S."/>
            <person name="Qin H."/>
            <person name="Jiang L."/>
            <person name="Pamphile W."/>
            <person name="Crosby M."/>
            <person name="Shen M."/>
            <person name="Vamathevan J.J."/>
            <person name="Lam P."/>
            <person name="McDonald L."/>
            <person name="Utterback T."/>
            <person name="Zalewski C."/>
            <person name="Makarova K.S."/>
            <person name="Aravind L."/>
            <person name="Daly M.J."/>
            <person name="Minton K.W."/>
            <person name="Fleischmann R.D."/>
            <person name="Ketchum K.A."/>
            <person name="Nelson K.E."/>
            <person name="Salzberg S."/>
            <person name="Smith H.O."/>
            <person name="Venter J.C."/>
            <person name="Fraser C.M."/>
        </authorList>
    </citation>
    <scope>NUCLEOTIDE SEQUENCE [LARGE SCALE GENOMIC DNA]</scope>
    <source>
        <strain evidence="2">ATCC 13939 / DSM 20539 / JCM 16871 / LMG 4051 / NBRC 15346 / NCIMB 9279 / R1 / VKM B-1422</strain>
    </source>
</reference>
<dbReference type="STRING" id="243230.DR_A0084"/>
<dbReference type="EnsemblBacteria" id="AAF12344">
    <property type="protein sequence ID" value="AAF12344"/>
    <property type="gene ID" value="DR_A0084"/>
</dbReference>
<evidence type="ECO:0000313" key="2">
    <source>
        <dbReference type="Proteomes" id="UP000002524"/>
    </source>
</evidence>
<dbReference type="AlphaFoldDB" id="Q9RZ70"/>
<dbReference type="PIR" id="F75602">
    <property type="entry name" value="F75602"/>
</dbReference>
<organism evidence="1 2">
    <name type="scientific">Deinococcus radiodurans (strain ATCC 13939 / DSM 20539 / JCM 16871 / CCUG 27074 / LMG 4051 / NBRC 15346 / NCIMB 9279 / VKM B-1422 / R1)</name>
    <dbReference type="NCBI Taxonomy" id="243230"/>
    <lineage>
        <taxon>Bacteria</taxon>
        <taxon>Thermotogati</taxon>
        <taxon>Deinococcota</taxon>
        <taxon>Deinococci</taxon>
        <taxon>Deinococcales</taxon>
        <taxon>Deinococcaceae</taxon>
        <taxon>Deinococcus</taxon>
    </lineage>
</organism>
<dbReference type="KEGG" id="dra:DR_A0084"/>
<dbReference type="OrthoDB" id="26778at1298"/>
<keyword evidence="2" id="KW-1185">Reference proteome</keyword>
<dbReference type="HOGENOM" id="CLU_2751115_0_0_0"/>
<sequence>MPELNIKSPGELAYDGYRDHTSGKTWNGYPMPMWADLPPTVRHAWEAGAQAVRRETLAEVITMLKKEVPA</sequence>
<protein>
    <submittedName>
        <fullName evidence="1">Uncharacterized protein</fullName>
    </submittedName>
</protein>
<dbReference type="InParanoid" id="Q9RZ70"/>
<evidence type="ECO:0000313" key="1">
    <source>
        <dbReference type="EMBL" id="AAF12344.1"/>
    </source>
</evidence>
<dbReference type="PaxDb" id="243230-DR_A0084"/>